<feature type="region of interest" description="Disordered" evidence="1">
    <location>
        <begin position="216"/>
        <end position="238"/>
    </location>
</feature>
<dbReference type="GeneID" id="69806679"/>
<feature type="region of interest" description="Disordered" evidence="1">
    <location>
        <begin position="1"/>
        <end position="27"/>
    </location>
</feature>
<dbReference type="Proteomes" id="UP001282288">
    <property type="component" value="Unassembled WGS sequence"/>
</dbReference>
<comment type="caution">
    <text evidence="2">The sequence shown here is derived from an EMBL/GenBank/DDBJ whole genome shotgun (WGS) entry which is preliminary data.</text>
</comment>
<dbReference type="RefSeq" id="WP_029184445.1">
    <property type="nucleotide sequence ID" value="NZ_CP122369.1"/>
</dbReference>
<evidence type="ECO:0000313" key="3">
    <source>
        <dbReference type="EMBL" id="MDX3023845.1"/>
    </source>
</evidence>
<protein>
    <submittedName>
        <fullName evidence="2">Uncharacterized protein</fullName>
    </submittedName>
</protein>
<gene>
    <name evidence="2" type="ORF">PV399_04575</name>
    <name evidence="3" type="ORF">PV666_39140</name>
</gene>
<evidence type="ECO:0000256" key="1">
    <source>
        <dbReference type="SAM" id="MobiDB-lite"/>
    </source>
</evidence>
<keyword evidence="4" id="KW-1185">Reference proteome</keyword>
<accession>A0AAP6EDI9</accession>
<sequence>MPRAHREPLGPHAVALNIKAPTSTPRPPLRFEAADGGRILLRQNTRTVLLAKVEQANQGVHLTRFEGHTSPLPPIRTAHNPNWPHQYARWLEDSPNTPLHPSRWHLYARTTFPPYVWHAPDLVRTWPTAHLDWSAHGWHGIVPLRPLSPPDAPRVKAYRKRAREGTLPPVLLWWVTAFDGWLLLDGHDRAVAALEEGGTPPCVVLARVPDEEDWRRDAAEMTESHGEGNQGDLTFRPRPDTHLAHALAALPYQAAPTRSWPLPGGAAAWDQTAARAMFQFPGD</sequence>
<proteinExistence type="predicted"/>
<name>A0AAP6EDI9_9ACTN</name>
<dbReference type="EMBL" id="JARAWP010000030">
    <property type="protein sequence ID" value="MDX3023845.1"/>
    <property type="molecule type" value="Genomic_DNA"/>
</dbReference>
<dbReference type="Proteomes" id="UP001272987">
    <property type="component" value="Unassembled WGS sequence"/>
</dbReference>
<dbReference type="EMBL" id="JARAWC010000003">
    <property type="protein sequence ID" value="MDX2958997.1"/>
    <property type="molecule type" value="Genomic_DNA"/>
</dbReference>
<feature type="compositionally biased region" description="Basic and acidic residues" evidence="1">
    <location>
        <begin position="216"/>
        <end position="226"/>
    </location>
</feature>
<evidence type="ECO:0000313" key="2">
    <source>
        <dbReference type="EMBL" id="MDX2958997.1"/>
    </source>
</evidence>
<dbReference type="AlphaFoldDB" id="A0AAP6EDI9"/>
<evidence type="ECO:0000313" key="5">
    <source>
        <dbReference type="Proteomes" id="UP001282288"/>
    </source>
</evidence>
<reference evidence="2 4" key="1">
    <citation type="journal article" date="2023" name="Microb. Genom.">
        <title>Mesoterricola silvestris gen. nov., sp. nov., Mesoterricola sediminis sp. nov., Geothrix oryzae sp. nov., Geothrix edaphica sp. nov., Geothrix rubra sp. nov., and Geothrix limicola sp. nov., six novel members of Acidobacteriota isolated from soils.</title>
        <authorList>
            <person name="Weisberg A.J."/>
            <person name="Pearce E."/>
            <person name="Kramer C.G."/>
            <person name="Chang J.H."/>
            <person name="Clarke C.R."/>
        </authorList>
    </citation>
    <scope>NUCLEOTIDE SEQUENCE</scope>
    <source>
        <strain evidence="3 4">NB05-1H</strain>
        <strain evidence="2">NRRL_B-16521</strain>
    </source>
</reference>
<evidence type="ECO:0000313" key="4">
    <source>
        <dbReference type="Proteomes" id="UP001272987"/>
    </source>
</evidence>
<organism evidence="2 5">
    <name type="scientific">Streptomyces acidiscabies</name>
    <dbReference type="NCBI Taxonomy" id="42234"/>
    <lineage>
        <taxon>Bacteria</taxon>
        <taxon>Bacillati</taxon>
        <taxon>Actinomycetota</taxon>
        <taxon>Actinomycetes</taxon>
        <taxon>Kitasatosporales</taxon>
        <taxon>Streptomycetaceae</taxon>
        <taxon>Streptomyces</taxon>
    </lineage>
</organism>